<evidence type="ECO:0000259" key="4">
    <source>
        <dbReference type="Pfam" id="PF13193"/>
    </source>
</evidence>
<gene>
    <name evidence="5" type="ORF">GRI40_03600</name>
</gene>
<dbReference type="InterPro" id="IPR020845">
    <property type="entry name" value="AMP-binding_CS"/>
</dbReference>
<organism evidence="5 6">
    <name type="scientific">Tsuneonella aeria</name>
    <dbReference type="NCBI Taxonomy" id="1837929"/>
    <lineage>
        <taxon>Bacteria</taxon>
        <taxon>Pseudomonadati</taxon>
        <taxon>Pseudomonadota</taxon>
        <taxon>Alphaproteobacteria</taxon>
        <taxon>Sphingomonadales</taxon>
        <taxon>Erythrobacteraceae</taxon>
        <taxon>Tsuneonella</taxon>
    </lineage>
</organism>
<feature type="domain" description="AMP-dependent synthetase/ligase" evidence="3">
    <location>
        <begin position="15"/>
        <end position="377"/>
    </location>
</feature>
<name>A0A6I4TD47_9SPHN</name>
<feature type="domain" description="AMP-binding enzyme C-terminal" evidence="4">
    <location>
        <begin position="428"/>
        <end position="503"/>
    </location>
</feature>
<dbReference type="Proteomes" id="UP000439522">
    <property type="component" value="Unassembled WGS sequence"/>
</dbReference>
<dbReference type="InterPro" id="IPR000873">
    <property type="entry name" value="AMP-dep_synth/lig_dom"/>
</dbReference>
<comment type="similarity">
    <text evidence="1">Belongs to the ATP-dependent AMP-binding enzyme family.</text>
</comment>
<dbReference type="EMBL" id="WTZA01000001">
    <property type="protein sequence ID" value="MXO74308.1"/>
    <property type="molecule type" value="Genomic_DNA"/>
</dbReference>
<accession>A0A6I4TD47</accession>
<reference evidence="5 6" key="1">
    <citation type="submission" date="2019-12" db="EMBL/GenBank/DDBJ databases">
        <title>Genomic-based taxomic classification of the family Erythrobacteraceae.</title>
        <authorList>
            <person name="Xu L."/>
        </authorList>
    </citation>
    <scope>NUCLEOTIDE SEQUENCE [LARGE SCALE GENOMIC DNA]</scope>
    <source>
        <strain evidence="5 6">100921-2</strain>
    </source>
</reference>
<proteinExistence type="inferred from homology"/>
<dbReference type="InterPro" id="IPR045851">
    <property type="entry name" value="AMP-bd_C_sf"/>
</dbReference>
<evidence type="ECO:0000313" key="5">
    <source>
        <dbReference type="EMBL" id="MXO74308.1"/>
    </source>
</evidence>
<dbReference type="OrthoDB" id="9803968at2"/>
<dbReference type="PANTHER" id="PTHR43201:SF5">
    <property type="entry name" value="MEDIUM-CHAIN ACYL-COA LIGASE ACSF2, MITOCHONDRIAL"/>
    <property type="match status" value="1"/>
</dbReference>
<keyword evidence="6" id="KW-1185">Reference proteome</keyword>
<dbReference type="Gene3D" id="3.30.300.30">
    <property type="match status" value="1"/>
</dbReference>
<dbReference type="GO" id="GO:0031956">
    <property type="term" value="F:medium-chain fatty acid-CoA ligase activity"/>
    <property type="evidence" value="ECO:0007669"/>
    <property type="project" value="TreeGrafter"/>
</dbReference>
<dbReference type="Gene3D" id="3.40.50.12780">
    <property type="entry name" value="N-terminal domain of ligase-like"/>
    <property type="match status" value="1"/>
</dbReference>
<dbReference type="InterPro" id="IPR042099">
    <property type="entry name" value="ANL_N_sf"/>
</dbReference>
<dbReference type="InterPro" id="IPR025110">
    <property type="entry name" value="AMP-bd_C"/>
</dbReference>
<dbReference type="PROSITE" id="PS00455">
    <property type="entry name" value="AMP_BINDING"/>
    <property type="match status" value="1"/>
</dbReference>
<dbReference type="NCBIfam" id="NF005801">
    <property type="entry name" value="PRK07656.1"/>
    <property type="match status" value="1"/>
</dbReference>
<evidence type="ECO:0000259" key="3">
    <source>
        <dbReference type="Pfam" id="PF00501"/>
    </source>
</evidence>
<dbReference type="SUPFAM" id="SSF56801">
    <property type="entry name" value="Acetyl-CoA synthetase-like"/>
    <property type="match status" value="1"/>
</dbReference>
<evidence type="ECO:0000313" key="6">
    <source>
        <dbReference type="Proteomes" id="UP000439522"/>
    </source>
</evidence>
<dbReference type="Pfam" id="PF13193">
    <property type="entry name" value="AMP-binding_C"/>
    <property type="match status" value="1"/>
</dbReference>
<dbReference type="GO" id="GO:0006631">
    <property type="term" value="P:fatty acid metabolic process"/>
    <property type="evidence" value="ECO:0007669"/>
    <property type="project" value="TreeGrafter"/>
</dbReference>
<evidence type="ECO:0000256" key="2">
    <source>
        <dbReference type="ARBA" id="ARBA00022598"/>
    </source>
</evidence>
<keyword evidence="2" id="KW-0436">Ligase</keyword>
<dbReference type="AlphaFoldDB" id="A0A6I4TD47"/>
<dbReference type="Pfam" id="PF00501">
    <property type="entry name" value="AMP-binding"/>
    <property type="match status" value="1"/>
</dbReference>
<protein>
    <submittedName>
        <fullName evidence="5">AMP-binding protein</fullName>
    </submittedName>
</protein>
<comment type="caution">
    <text evidence="5">The sequence shown here is derived from an EMBL/GenBank/DDBJ whole genome shotgun (WGS) entry which is preliminary data.</text>
</comment>
<sequence>MLDQLPPTIPHAAQSAAARWGDAPALIERGETWSFEHLWQQCRTAAAALIAQGIGPGARVAIWAPNSREWIVAAVGAMTCGAAIVPLNTRLKGREAGDILRRTRARVLFTVRDFLGIDYPALLADEALPALESTVLMDTDWDAFVRGGNNVDPARVDAALAALSADDLSDIIFTSGTTGAPKGVLMTYGRVIPQVGVWIGNTGLAEGERYLIANPFFHSFGLKVGWVACLIAGAVIVPMAQFDARQAARMIEEHRIAFLPGPPTIFQMLLDEKQARPFDCASLRGGTTGAATVPPVLVQRTIAELGLRDIVTAYGMTECVNITSCRPRDSIDRIATTCGAAIPGNEVVIAGEDGRELPRGETGEIRVRGQGVMLGYLDDPDATAEAIDADGWLHTGDIGTMDADGYVRITDRKKDMFIAGGFNCYPAEIEKLLAEHPAISMSAVIGVPDERMGEVGKAFVVLRPGASAGEEDLIAWSRANMANYKVPRSFVVVDELPRNASGKVIKTELR</sequence>
<dbReference type="RefSeq" id="WP_160610074.1">
    <property type="nucleotide sequence ID" value="NZ_WTZA01000001.1"/>
</dbReference>
<dbReference type="PANTHER" id="PTHR43201">
    <property type="entry name" value="ACYL-COA SYNTHETASE"/>
    <property type="match status" value="1"/>
</dbReference>
<evidence type="ECO:0000256" key="1">
    <source>
        <dbReference type="ARBA" id="ARBA00006432"/>
    </source>
</evidence>